<evidence type="ECO:0000256" key="1">
    <source>
        <dbReference type="PROSITE-ProRule" id="PRU00339"/>
    </source>
</evidence>
<dbReference type="CDD" id="cd22157">
    <property type="entry name" value="F-box_AtFBW1-like"/>
    <property type="match status" value="1"/>
</dbReference>
<dbReference type="SMART" id="SM00028">
    <property type="entry name" value="TPR"/>
    <property type="match status" value="2"/>
</dbReference>
<dbReference type="InterPro" id="IPR011990">
    <property type="entry name" value="TPR-like_helical_dom_sf"/>
</dbReference>
<feature type="repeat" description="TPR" evidence="1">
    <location>
        <begin position="446"/>
        <end position="479"/>
    </location>
</feature>
<organism evidence="3 4">
    <name type="scientific">Carnegiea gigantea</name>
    <dbReference type="NCBI Taxonomy" id="171969"/>
    <lineage>
        <taxon>Eukaryota</taxon>
        <taxon>Viridiplantae</taxon>
        <taxon>Streptophyta</taxon>
        <taxon>Embryophyta</taxon>
        <taxon>Tracheophyta</taxon>
        <taxon>Spermatophyta</taxon>
        <taxon>Magnoliopsida</taxon>
        <taxon>eudicotyledons</taxon>
        <taxon>Gunneridae</taxon>
        <taxon>Pentapetalae</taxon>
        <taxon>Caryophyllales</taxon>
        <taxon>Cactineae</taxon>
        <taxon>Cactaceae</taxon>
        <taxon>Cactoideae</taxon>
        <taxon>Echinocereeae</taxon>
        <taxon>Carnegiea</taxon>
    </lineage>
</organism>
<dbReference type="PANTHER" id="PTHR33086:SF51">
    <property type="entry name" value="OS06G0307900 PROTEIN"/>
    <property type="match status" value="1"/>
</dbReference>
<dbReference type="InterPro" id="IPR056592">
    <property type="entry name" value="Beta-prop_At3g26010-like"/>
</dbReference>
<dbReference type="Pfam" id="PF24750">
    <property type="entry name" value="b-prop_At3g26010-like"/>
    <property type="match status" value="1"/>
</dbReference>
<sequence>MSGASDLFPDQIICEILTRVPAKSICRFKCVSKRWLSLISSPHFITSYLSHSTPSWTILDRAVRVEEGPKDFDVGLSLSELPSVSSLAISHRMVDRDVVDPSRRTYPALISSGSGLLLFAIARKRDPYSEREGNPNSFCHRTQQDSLVVCNPITRQWVQLPKPPELLNHRGCIGFATRCTGSSPGPGRVSSFVVTEYRPIIGSESASLMTFSSETGKWEEKSTNYMLGMHLFRPGGVIEFDGHLVWIDMSCGLIVWDDPFSKQNVVRCRFIPLPQGCWRRFDTPKLEDERCIGVGEGCIQYLELVNGGFLKLWRLKDYEGGGQWGLIHKLSLNDIWGDDSYLAYGLPKVVPVVGFMHPFEANVALFVIGDRIFSVDVGKKKVLSCGAYSSLISCVLPFVIPRWPTSFPPLFLAISAKESGNQYFKAKNFNEAVCSYSRSIDHSPTAAAYANRAAAYLKISGYRQAEDDCTEALKLDDQYMKACARRAIARKELGKLSEAKEDAELCLKLDPRQDDIQRLLGEINSLLEKVTVKIDAEDGIVPNV</sequence>
<dbReference type="SUPFAM" id="SSF48452">
    <property type="entry name" value="TPR-like"/>
    <property type="match status" value="1"/>
</dbReference>
<keyword evidence="1" id="KW-0802">TPR repeat</keyword>
<dbReference type="SUPFAM" id="SSF81383">
    <property type="entry name" value="F-box domain"/>
    <property type="match status" value="1"/>
</dbReference>
<dbReference type="Pfam" id="PF00646">
    <property type="entry name" value="F-box"/>
    <property type="match status" value="1"/>
</dbReference>
<protein>
    <recommendedName>
        <fullName evidence="2">F-box domain-containing protein</fullName>
    </recommendedName>
</protein>
<proteinExistence type="predicted"/>
<name>A0A9Q1K498_9CARY</name>
<comment type="caution">
    <text evidence="3">The sequence shown here is derived from an EMBL/GenBank/DDBJ whole genome shotgun (WGS) entry which is preliminary data.</text>
</comment>
<evidence type="ECO:0000259" key="2">
    <source>
        <dbReference type="SMART" id="SM00256"/>
    </source>
</evidence>
<dbReference type="InterPro" id="IPR036047">
    <property type="entry name" value="F-box-like_dom_sf"/>
</dbReference>
<dbReference type="SMART" id="SM00256">
    <property type="entry name" value="FBOX"/>
    <property type="match status" value="1"/>
</dbReference>
<dbReference type="OrthoDB" id="674184at2759"/>
<feature type="domain" description="F-box" evidence="2">
    <location>
        <begin position="8"/>
        <end position="47"/>
    </location>
</feature>
<gene>
    <name evidence="3" type="ORF">Cgig2_006911</name>
</gene>
<dbReference type="Gene3D" id="1.20.1280.50">
    <property type="match status" value="1"/>
</dbReference>
<keyword evidence="4" id="KW-1185">Reference proteome</keyword>
<dbReference type="AlphaFoldDB" id="A0A9Q1K498"/>
<dbReference type="Gene3D" id="1.25.40.10">
    <property type="entry name" value="Tetratricopeptide repeat domain"/>
    <property type="match status" value="1"/>
</dbReference>
<dbReference type="Proteomes" id="UP001153076">
    <property type="component" value="Unassembled WGS sequence"/>
</dbReference>
<dbReference type="PANTHER" id="PTHR33086">
    <property type="entry name" value="OS05G0468200 PROTEIN-RELATED"/>
    <property type="match status" value="1"/>
</dbReference>
<evidence type="ECO:0000313" key="3">
    <source>
        <dbReference type="EMBL" id="KAJ8436224.1"/>
    </source>
</evidence>
<accession>A0A9Q1K498</accession>
<evidence type="ECO:0000313" key="4">
    <source>
        <dbReference type="Proteomes" id="UP001153076"/>
    </source>
</evidence>
<dbReference type="InterPro" id="IPR019734">
    <property type="entry name" value="TPR_rpt"/>
</dbReference>
<reference evidence="3" key="1">
    <citation type="submission" date="2022-04" db="EMBL/GenBank/DDBJ databases">
        <title>Carnegiea gigantea Genome sequencing and assembly v2.</title>
        <authorList>
            <person name="Copetti D."/>
            <person name="Sanderson M.J."/>
            <person name="Burquez A."/>
            <person name="Wojciechowski M.F."/>
        </authorList>
    </citation>
    <scope>NUCLEOTIDE SEQUENCE</scope>
    <source>
        <strain evidence="3">SGP5-SGP5p</strain>
        <tissue evidence="3">Aerial part</tissue>
    </source>
</reference>
<dbReference type="EMBL" id="JAKOGI010000356">
    <property type="protein sequence ID" value="KAJ8436224.1"/>
    <property type="molecule type" value="Genomic_DNA"/>
</dbReference>
<dbReference type="InterPro" id="IPR001810">
    <property type="entry name" value="F-box_dom"/>
</dbReference>
<dbReference type="PROSITE" id="PS50005">
    <property type="entry name" value="TPR"/>
    <property type="match status" value="1"/>
</dbReference>